<dbReference type="AlphaFoldDB" id="A0AAU9IZ22"/>
<evidence type="ECO:0000313" key="1">
    <source>
        <dbReference type="EMBL" id="CAG9314771.1"/>
    </source>
</evidence>
<dbReference type="Proteomes" id="UP001162131">
    <property type="component" value="Unassembled WGS sequence"/>
</dbReference>
<keyword evidence="2" id="KW-1185">Reference proteome</keyword>
<sequence length="242" mass="28108">MIRVGAKRPRGIKGVKNPVYDGYKNIDATSGSNNKLVSPITKEVAYAKELSPLKGNLKVEIDGILYENFENAWQCQKVYREFGHCEKKNGRWVVTKKFLKWRKKWAKVKKGHRHMPGARKLKPIGAYWDGEIISYKDSREYYINLYRKCVENLPSIRIMTEMLENGENIMILGGDGPPLKFIPKGNKMSKEELAEHWSTFQDAWPEGAEVTPEFLAERREDINYPYGHEYVVANILYDKLNY</sequence>
<accession>A0AAU9IZ22</accession>
<proteinExistence type="predicted"/>
<gene>
    <name evidence="1" type="ORF">BSTOLATCC_MIC11766</name>
</gene>
<protein>
    <submittedName>
        <fullName evidence="1">Uncharacterized protein</fullName>
    </submittedName>
</protein>
<name>A0AAU9IZ22_9CILI</name>
<organism evidence="1 2">
    <name type="scientific">Blepharisma stoltei</name>
    <dbReference type="NCBI Taxonomy" id="1481888"/>
    <lineage>
        <taxon>Eukaryota</taxon>
        <taxon>Sar</taxon>
        <taxon>Alveolata</taxon>
        <taxon>Ciliophora</taxon>
        <taxon>Postciliodesmatophora</taxon>
        <taxon>Heterotrichea</taxon>
        <taxon>Heterotrichida</taxon>
        <taxon>Blepharismidae</taxon>
        <taxon>Blepharisma</taxon>
    </lineage>
</organism>
<evidence type="ECO:0000313" key="2">
    <source>
        <dbReference type="Proteomes" id="UP001162131"/>
    </source>
</evidence>
<dbReference type="EMBL" id="CAJZBQ010000012">
    <property type="protein sequence ID" value="CAG9314771.1"/>
    <property type="molecule type" value="Genomic_DNA"/>
</dbReference>
<reference evidence="1" key="1">
    <citation type="submission" date="2021-09" db="EMBL/GenBank/DDBJ databases">
        <authorList>
            <consortium name="AG Swart"/>
            <person name="Singh M."/>
            <person name="Singh A."/>
            <person name="Seah K."/>
            <person name="Emmerich C."/>
        </authorList>
    </citation>
    <scope>NUCLEOTIDE SEQUENCE</scope>
    <source>
        <strain evidence="1">ATCC30299</strain>
    </source>
</reference>
<comment type="caution">
    <text evidence="1">The sequence shown here is derived from an EMBL/GenBank/DDBJ whole genome shotgun (WGS) entry which is preliminary data.</text>
</comment>